<evidence type="ECO:0000313" key="7">
    <source>
        <dbReference type="EMBL" id="QJD30383.1"/>
    </source>
</evidence>
<evidence type="ECO:0000256" key="5">
    <source>
        <dbReference type="SAM" id="Phobius"/>
    </source>
</evidence>
<sequence>MLSYIALLPGIAAFLIATRHDTQYAFLRVYLPVLLLLPDYYRCIFPGLPDPTFNQAACVAVAASFAMAGFPGYRFSLTDLWVFGYALCVSISEYRASGYSDAQNLMFAMLFSGVVPYVLAKSLIEPFGNRFLFAKICVLSMAAVSILNLIELRLGMNPWRFVFDRFFPGQGLEWLTTFRFGLARAAGPYAHALLAGIMMIVAFRLQRWLQWSGAWPAKLRWLPWLPYSPALWLSLITAGGLFITLAKGSWLAAFIGAGLVAVGRSKYRRAAMAAILGGMVVVGIPAMIAFLDYASVGRENAKDDNQETAAYRYELVEHYLDIANQEPLWGWGLTKWPKVPGAESIDNHFLLLLLMHGYLASVFFLLLLLGTMTRLLLYGLRQPPTGPPGSALSFTLAGIYLAYFVAIATVFMGQQTMPMFFMLTGWAESYMQRRSREWAGAGAGEAARRFEAPAPFRFRRVL</sequence>
<feature type="transmembrane region" description="Helical" evidence="5">
    <location>
        <begin position="349"/>
        <end position="370"/>
    </location>
</feature>
<dbReference type="InterPro" id="IPR007016">
    <property type="entry name" value="O-antigen_ligase-rel_domated"/>
</dbReference>
<dbReference type="KEGG" id="metu:GNH96_10635"/>
<feature type="domain" description="O-antigen ligase-related" evidence="6">
    <location>
        <begin position="233"/>
        <end position="365"/>
    </location>
</feature>
<name>A0A858Q987_9GAMM</name>
<dbReference type="GO" id="GO:0016020">
    <property type="term" value="C:membrane"/>
    <property type="evidence" value="ECO:0007669"/>
    <property type="project" value="UniProtKB-SubCell"/>
</dbReference>
<feature type="transmembrane region" description="Helical" evidence="5">
    <location>
        <begin position="270"/>
        <end position="291"/>
    </location>
</feature>
<dbReference type="GO" id="GO:0016874">
    <property type="term" value="F:ligase activity"/>
    <property type="evidence" value="ECO:0007669"/>
    <property type="project" value="UniProtKB-KW"/>
</dbReference>
<dbReference type="PANTHER" id="PTHR37422:SF23">
    <property type="entry name" value="TEICHURONIC ACID BIOSYNTHESIS PROTEIN TUAE"/>
    <property type="match status" value="1"/>
</dbReference>
<reference evidence="8" key="1">
    <citation type="submission" date="2019-12" db="EMBL/GenBank/DDBJ databases">
        <authorList>
            <person name="Awala S.I."/>
            <person name="Rhee S.K."/>
        </authorList>
    </citation>
    <scope>NUCLEOTIDE SEQUENCE [LARGE SCALE GENOMIC DNA]</scope>
    <source>
        <strain evidence="8">IM1</strain>
    </source>
</reference>
<evidence type="ECO:0000313" key="8">
    <source>
        <dbReference type="Proteomes" id="UP000503004"/>
    </source>
</evidence>
<dbReference type="Proteomes" id="UP000503004">
    <property type="component" value="Chromosome"/>
</dbReference>
<keyword evidence="4 5" id="KW-0472">Membrane</keyword>
<evidence type="ECO:0000256" key="3">
    <source>
        <dbReference type="ARBA" id="ARBA00022989"/>
    </source>
</evidence>
<evidence type="ECO:0000256" key="2">
    <source>
        <dbReference type="ARBA" id="ARBA00022692"/>
    </source>
</evidence>
<evidence type="ECO:0000259" key="6">
    <source>
        <dbReference type="Pfam" id="PF04932"/>
    </source>
</evidence>
<organism evidence="7 8">
    <name type="scientific">Methylococcus geothermalis</name>
    <dbReference type="NCBI Taxonomy" id="2681310"/>
    <lineage>
        <taxon>Bacteria</taxon>
        <taxon>Pseudomonadati</taxon>
        <taxon>Pseudomonadota</taxon>
        <taxon>Gammaproteobacteria</taxon>
        <taxon>Methylococcales</taxon>
        <taxon>Methylococcaceae</taxon>
        <taxon>Methylococcus</taxon>
    </lineage>
</organism>
<protein>
    <submittedName>
        <fullName evidence="7">O-antigen ligase domain-containing protein</fullName>
    </submittedName>
</protein>
<accession>A0A858Q987</accession>
<dbReference type="AlphaFoldDB" id="A0A858Q987"/>
<dbReference type="RefSeq" id="WP_169603657.1">
    <property type="nucleotide sequence ID" value="NZ_CP046565.1"/>
</dbReference>
<keyword evidence="8" id="KW-1185">Reference proteome</keyword>
<gene>
    <name evidence="7" type="ORF">GNH96_10635</name>
</gene>
<keyword evidence="3 5" id="KW-1133">Transmembrane helix</keyword>
<proteinExistence type="predicted"/>
<dbReference type="EMBL" id="CP046565">
    <property type="protein sequence ID" value="QJD30383.1"/>
    <property type="molecule type" value="Genomic_DNA"/>
</dbReference>
<evidence type="ECO:0000256" key="1">
    <source>
        <dbReference type="ARBA" id="ARBA00004141"/>
    </source>
</evidence>
<evidence type="ECO:0000256" key="4">
    <source>
        <dbReference type="ARBA" id="ARBA00023136"/>
    </source>
</evidence>
<dbReference type="Pfam" id="PF04932">
    <property type="entry name" value="Wzy_C"/>
    <property type="match status" value="1"/>
</dbReference>
<keyword evidence="2 5" id="KW-0812">Transmembrane</keyword>
<feature type="transmembrane region" description="Helical" evidence="5">
    <location>
        <begin position="230"/>
        <end position="263"/>
    </location>
</feature>
<dbReference type="InterPro" id="IPR051533">
    <property type="entry name" value="WaaL-like"/>
</dbReference>
<feature type="transmembrane region" description="Helical" evidence="5">
    <location>
        <begin position="104"/>
        <end position="120"/>
    </location>
</feature>
<comment type="subcellular location">
    <subcellularLocation>
        <location evidence="1">Membrane</location>
        <topology evidence="1">Multi-pass membrane protein</topology>
    </subcellularLocation>
</comment>
<keyword evidence="7" id="KW-0436">Ligase</keyword>
<feature type="transmembrane region" description="Helical" evidence="5">
    <location>
        <begin position="391"/>
        <end position="413"/>
    </location>
</feature>
<feature type="transmembrane region" description="Helical" evidence="5">
    <location>
        <begin position="132"/>
        <end position="150"/>
    </location>
</feature>
<feature type="transmembrane region" description="Helical" evidence="5">
    <location>
        <begin position="189"/>
        <end position="210"/>
    </location>
</feature>
<dbReference type="PANTHER" id="PTHR37422">
    <property type="entry name" value="TEICHURONIC ACID BIOSYNTHESIS PROTEIN TUAE"/>
    <property type="match status" value="1"/>
</dbReference>